<reference evidence="1" key="1">
    <citation type="submission" date="2021-04" db="EMBL/GenBank/DDBJ databases">
        <authorList>
            <person name="Chebbi M.A.C M."/>
        </authorList>
    </citation>
    <scope>NUCLEOTIDE SEQUENCE</scope>
</reference>
<dbReference type="OrthoDB" id="8191915at2759"/>
<gene>
    <name evidence="1" type="ORF">HICCMSTLAB_LOCUS9668</name>
</gene>
<dbReference type="AlphaFoldDB" id="A0A8J2MPR8"/>
<name>A0A8J2MPR8_COTCN</name>
<organism evidence="1 2">
    <name type="scientific">Cotesia congregata</name>
    <name type="common">Parasitoid wasp</name>
    <name type="synonym">Apanteles congregatus</name>
    <dbReference type="NCBI Taxonomy" id="51543"/>
    <lineage>
        <taxon>Eukaryota</taxon>
        <taxon>Metazoa</taxon>
        <taxon>Ecdysozoa</taxon>
        <taxon>Arthropoda</taxon>
        <taxon>Hexapoda</taxon>
        <taxon>Insecta</taxon>
        <taxon>Pterygota</taxon>
        <taxon>Neoptera</taxon>
        <taxon>Endopterygota</taxon>
        <taxon>Hymenoptera</taxon>
        <taxon>Apocrita</taxon>
        <taxon>Ichneumonoidea</taxon>
        <taxon>Braconidae</taxon>
        <taxon>Microgastrinae</taxon>
        <taxon>Cotesia</taxon>
    </lineage>
</organism>
<evidence type="ECO:0000313" key="1">
    <source>
        <dbReference type="EMBL" id="CAG5100595.1"/>
    </source>
</evidence>
<evidence type="ECO:0008006" key="3">
    <source>
        <dbReference type="Google" id="ProtNLM"/>
    </source>
</evidence>
<sequence>MKLRQQTAPYFKVVRKPVSTEFNEFGNKTSVNLNSLIPCDENPTLEAVVNSPDLTSNYRNQDQEVNNYDANTESGNNICHIETNNTELLTKLPNKLPSKQLNSKEENSSIKIPMPRLINYLHTLRVTTHYMCIECGNYLGSIRNRIVQCDSCLHKVKNEGELDKSFFLHLPLEDQLREIFETTEAHNLHSMNRKKIHTNGLEDIYDEKLYKKRICNDNTISINFSVDGAPIFDSSNSSVYPILCAINELDPIKRRNHIMLSSIWFGTGKPKSMNGYLKPFVDEATKLFNKGFKYVYTGQEYKKYVVILMGVCDSLARPILRCSTQFNGEYGCGLCLHPGESIGTEPLDCQANW</sequence>
<evidence type="ECO:0000313" key="2">
    <source>
        <dbReference type="Proteomes" id="UP000786811"/>
    </source>
</evidence>
<dbReference type="PANTHER" id="PTHR33053:SF9">
    <property type="entry name" value="AGAP000105-PA"/>
    <property type="match status" value="1"/>
</dbReference>
<proteinExistence type="predicted"/>
<dbReference type="Pfam" id="PF02992">
    <property type="entry name" value="Transposase_21"/>
    <property type="match status" value="1"/>
</dbReference>
<dbReference type="Proteomes" id="UP000786811">
    <property type="component" value="Unassembled WGS sequence"/>
</dbReference>
<protein>
    <recommendedName>
        <fullName evidence="3">Transposase domain-containing protein</fullName>
    </recommendedName>
</protein>
<dbReference type="InterPro" id="IPR004242">
    <property type="entry name" value="Transposase_21"/>
</dbReference>
<accession>A0A8J2MPR8</accession>
<keyword evidence="2" id="KW-1185">Reference proteome</keyword>
<dbReference type="EMBL" id="CAJNRD030001122">
    <property type="protein sequence ID" value="CAG5100595.1"/>
    <property type="molecule type" value="Genomic_DNA"/>
</dbReference>
<dbReference type="PANTHER" id="PTHR33053">
    <property type="entry name" value="PROTEIN, PUTATIVE-RELATED"/>
    <property type="match status" value="1"/>
</dbReference>
<comment type="caution">
    <text evidence="1">The sequence shown here is derived from an EMBL/GenBank/DDBJ whole genome shotgun (WGS) entry which is preliminary data.</text>
</comment>